<keyword evidence="4" id="KW-1185">Reference proteome</keyword>
<dbReference type="EMBL" id="SSOP01000266">
    <property type="protein sequence ID" value="KAB5589464.1"/>
    <property type="molecule type" value="Genomic_DNA"/>
</dbReference>
<comment type="caution">
    <text evidence="3">The sequence shown here is derived from an EMBL/GenBank/DDBJ whole genome shotgun (WGS) entry which is preliminary data.</text>
</comment>
<keyword evidence="1" id="KW-0175">Coiled coil</keyword>
<reference evidence="3 4" key="1">
    <citation type="journal article" date="2019" name="Fungal Biol. Biotechnol.">
        <title>Draft genome sequence of fastidious pathogen Ceratobasidium theobromae, which causes vascular-streak dieback in Theobroma cacao.</title>
        <authorList>
            <person name="Ali S.S."/>
            <person name="Asman A."/>
            <person name="Shao J."/>
            <person name="Firmansyah A.P."/>
            <person name="Susilo A.W."/>
            <person name="Rosmana A."/>
            <person name="McMahon P."/>
            <person name="Junaid M."/>
            <person name="Guest D."/>
            <person name="Kheng T.Y."/>
            <person name="Meinhardt L.W."/>
            <person name="Bailey B.A."/>
        </authorList>
    </citation>
    <scope>NUCLEOTIDE SEQUENCE [LARGE SCALE GENOMIC DNA]</scope>
    <source>
        <strain evidence="3 4">CT2</strain>
    </source>
</reference>
<feature type="region of interest" description="Disordered" evidence="2">
    <location>
        <begin position="501"/>
        <end position="521"/>
    </location>
</feature>
<dbReference type="Proteomes" id="UP000383932">
    <property type="component" value="Unassembled WGS sequence"/>
</dbReference>
<evidence type="ECO:0000256" key="2">
    <source>
        <dbReference type="SAM" id="MobiDB-lite"/>
    </source>
</evidence>
<accession>A0A5N5QCS6</accession>
<protein>
    <submittedName>
        <fullName evidence="3">Filament domain containing protein</fullName>
    </submittedName>
</protein>
<organism evidence="3 4">
    <name type="scientific">Ceratobasidium theobromae</name>
    <dbReference type="NCBI Taxonomy" id="1582974"/>
    <lineage>
        <taxon>Eukaryota</taxon>
        <taxon>Fungi</taxon>
        <taxon>Dikarya</taxon>
        <taxon>Basidiomycota</taxon>
        <taxon>Agaricomycotina</taxon>
        <taxon>Agaricomycetes</taxon>
        <taxon>Cantharellales</taxon>
        <taxon>Ceratobasidiaceae</taxon>
        <taxon>Ceratobasidium</taxon>
    </lineage>
</organism>
<sequence length="521" mass="57778">MSDDEFSAQRPSVRRAIDAAFSELSSPEGIPLELVPRGLQMLDLAPDDEQVLEVFRNAATGWENRGRVETEAGLTVSRDDWRAVCAVLLGQQDEPDRKKRKTSIEPERRVTRAAAKKQPEWDSDGGGFLGESSGESDVYLDGSDESSETEFGALPQGRIARGEESEPEVRRTLTVRQEREARLAFALFFPGMDAEDPALNTKKLGVEEVKGAARTLREELSNDEMLRMFGSGEGIGLEEFGRMAGETRDREMATGQHAAGLDDVTLWLGDRKVERRDFIPDVDRHSLLSLASPSTEIAFHSILLCTYDKCCGGVWAENERLRAAVLDLEGRLVAALGRPAETEARLRRALDETALQSMLIEQLEARANAGPSLHVVEQLECRLAHSEAQLARTAEAHGKAKAHIAALQQQREQLVEALEQVDKLSELVSYCAPVHLCEAAASLERTKAATRIWALEDEVERIRSERDALRRRLGAGRANLIQLKRKASQVRQLNTLVRPRIRGEPLTPETSDDSASLDMKM</sequence>
<feature type="compositionally biased region" description="Basic and acidic residues" evidence="2">
    <location>
        <begin position="94"/>
        <end position="110"/>
    </location>
</feature>
<dbReference type="AlphaFoldDB" id="A0A5N5QCS6"/>
<gene>
    <name evidence="3" type="ORF">CTheo_7092</name>
</gene>
<feature type="coiled-coil region" evidence="1">
    <location>
        <begin position="376"/>
        <end position="427"/>
    </location>
</feature>
<feature type="region of interest" description="Disordered" evidence="2">
    <location>
        <begin position="94"/>
        <end position="170"/>
    </location>
</feature>
<evidence type="ECO:0000313" key="3">
    <source>
        <dbReference type="EMBL" id="KAB5589464.1"/>
    </source>
</evidence>
<evidence type="ECO:0000256" key="1">
    <source>
        <dbReference type="SAM" id="Coils"/>
    </source>
</evidence>
<dbReference type="OrthoDB" id="2530165at2759"/>
<feature type="compositionally biased region" description="Basic and acidic residues" evidence="2">
    <location>
        <begin position="160"/>
        <end position="170"/>
    </location>
</feature>
<evidence type="ECO:0000313" key="4">
    <source>
        <dbReference type="Proteomes" id="UP000383932"/>
    </source>
</evidence>
<proteinExistence type="predicted"/>
<name>A0A5N5QCS6_9AGAM</name>